<proteinExistence type="predicted"/>
<dbReference type="PANTHER" id="PTHR42781">
    <property type="entry name" value="SPERMIDINE/PUTRESCINE IMPORT ATP-BINDING PROTEIN POTA"/>
    <property type="match status" value="1"/>
</dbReference>
<dbReference type="InterPro" id="IPR003593">
    <property type="entry name" value="AAA+_ATPase"/>
</dbReference>
<keyword evidence="12" id="KW-1185">Reference proteome</keyword>
<dbReference type="InterPro" id="IPR003439">
    <property type="entry name" value="ABC_transporter-like_ATP-bd"/>
</dbReference>
<evidence type="ECO:0000256" key="4">
    <source>
        <dbReference type="ARBA" id="ARBA00022741"/>
    </source>
</evidence>
<evidence type="ECO:0000256" key="2">
    <source>
        <dbReference type="ARBA" id="ARBA00022475"/>
    </source>
</evidence>
<dbReference type="PROSITE" id="PS50893">
    <property type="entry name" value="ABC_TRANSPORTER_2"/>
    <property type="match status" value="1"/>
</dbReference>
<evidence type="ECO:0000256" key="3">
    <source>
        <dbReference type="ARBA" id="ARBA00022496"/>
    </source>
</evidence>
<keyword evidence="6" id="KW-0408">Iron</keyword>
<gene>
    <name evidence="11" type="ORF">ACFSJ3_13930</name>
</gene>
<dbReference type="Gene3D" id="3.40.50.300">
    <property type="entry name" value="P-loop containing nucleotide triphosphate hydrolases"/>
    <property type="match status" value="1"/>
</dbReference>
<dbReference type="Pfam" id="PF00005">
    <property type="entry name" value="ABC_tran"/>
    <property type="match status" value="1"/>
</dbReference>
<evidence type="ECO:0000256" key="8">
    <source>
        <dbReference type="ARBA" id="ARBA00023136"/>
    </source>
</evidence>
<dbReference type="GO" id="GO:0005524">
    <property type="term" value="F:ATP binding"/>
    <property type="evidence" value="ECO:0007669"/>
    <property type="project" value="UniProtKB-KW"/>
</dbReference>
<dbReference type="SUPFAM" id="SSF50331">
    <property type="entry name" value="MOP-like"/>
    <property type="match status" value="1"/>
</dbReference>
<keyword evidence="8" id="KW-0472">Membrane</keyword>
<evidence type="ECO:0000256" key="6">
    <source>
        <dbReference type="ARBA" id="ARBA00023004"/>
    </source>
</evidence>
<dbReference type="SUPFAM" id="SSF52540">
    <property type="entry name" value="P-loop containing nucleoside triphosphate hydrolases"/>
    <property type="match status" value="1"/>
</dbReference>
<evidence type="ECO:0000256" key="7">
    <source>
        <dbReference type="ARBA" id="ARBA00023065"/>
    </source>
</evidence>
<keyword evidence="2" id="KW-1003">Cell membrane</keyword>
<dbReference type="RefSeq" id="WP_345339985.1">
    <property type="nucleotide sequence ID" value="NZ_BAABLI010000012.1"/>
</dbReference>
<evidence type="ECO:0000259" key="10">
    <source>
        <dbReference type="PROSITE" id="PS50893"/>
    </source>
</evidence>
<feature type="domain" description="ABC transporter" evidence="10">
    <location>
        <begin position="31"/>
        <end position="263"/>
    </location>
</feature>
<dbReference type="InterPro" id="IPR013611">
    <property type="entry name" value="Transp-assoc_OB_typ2"/>
</dbReference>
<keyword evidence="1" id="KW-0813">Transport</keyword>
<dbReference type="EMBL" id="JBHUHT010000016">
    <property type="protein sequence ID" value="MFD2097090.1"/>
    <property type="molecule type" value="Genomic_DNA"/>
</dbReference>
<dbReference type="PANTHER" id="PTHR42781:SF4">
    <property type="entry name" value="SPERMIDINE_PUTRESCINE IMPORT ATP-BINDING PROTEIN POTA"/>
    <property type="match status" value="1"/>
</dbReference>
<dbReference type="Proteomes" id="UP001597380">
    <property type="component" value="Unassembled WGS sequence"/>
</dbReference>
<evidence type="ECO:0000256" key="9">
    <source>
        <dbReference type="SAM" id="MobiDB-lite"/>
    </source>
</evidence>
<reference evidence="12" key="1">
    <citation type="journal article" date="2019" name="Int. J. Syst. Evol. Microbiol.">
        <title>The Global Catalogue of Microorganisms (GCM) 10K type strain sequencing project: providing services to taxonomists for standard genome sequencing and annotation.</title>
        <authorList>
            <consortium name="The Broad Institute Genomics Platform"/>
            <consortium name="The Broad Institute Genome Sequencing Center for Infectious Disease"/>
            <person name="Wu L."/>
            <person name="Ma J."/>
        </authorList>
    </citation>
    <scope>NUCLEOTIDE SEQUENCE [LARGE SCALE GENOMIC DNA]</scope>
    <source>
        <strain evidence="12">CGMCC 1.10992</strain>
    </source>
</reference>
<name>A0ABW4XQI7_9GAMM</name>
<keyword evidence="5 11" id="KW-0067">ATP-binding</keyword>
<evidence type="ECO:0000313" key="12">
    <source>
        <dbReference type="Proteomes" id="UP001597380"/>
    </source>
</evidence>
<dbReference type="InterPro" id="IPR015853">
    <property type="entry name" value="ABC_transpr_FbpC"/>
</dbReference>
<dbReference type="InterPro" id="IPR017871">
    <property type="entry name" value="ABC_transporter-like_CS"/>
</dbReference>
<keyword evidence="3" id="KW-0410">Iron transport</keyword>
<keyword evidence="7" id="KW-0406">Ion transport</keyword>
<organism evidence="11 12">
    <name type="scientific">Corallincola platygyrae</name>
    <dbReference type="NCBI Taxonomy" id="1193278"/>
    <lineage>
        <taxon>Bacteria</taxon>
        <taxon>Pseudomonadati</taxon>
        <taxon>Pseudomonadota</taxon>
        <taxon>Gammaproteobacteria</taxon>
        <taxon>Alteromonadales</taxon>
        <taxon>Psychromonadaceae</taxon>
        <taxon>Corallincola</taxon>
    </lineage>
</organism>
<dbReference type="InterPro" id="IPR008995">
    <property type="entry name" value="Mo/tungstate-bd_C_term_dom"/>
</dbReference>
<dbReference type="CDD" id="cd03259">
    <property type="entry name" value="ABC_Carb_Solutes_like"/>
    <property type="match status" value="1"/>
</dbReference>
<feature type="region of interest" description="Disordered" evidence="9">
    <location>
        <begin position="1"/>
        <end position="24"/>
    </location>
</feature>
<keyword evidence="4" id="KW-0547">Nucleotide-binding</keyword>
<comment type="caution">
    <text evidence="11">The sequence shown here is derived from an EMBL/GenBank/DDBJ whole genome shotgun (WGS) entry which is preliminary data.</text>
</comment>
<accession>A0ABW4XQI7</accession>
<evidence type="ECO:0000256" key="1">
    <source>
        <dbReference type="ARBA" id="ARBA00022448"/>
    </source>
</evidence>
<dbReference type="Pfam" id="PF08402">
    <property type="entry name" value="TOBE_2"/>
    <property type="match status" value="1"/>
</dbReference>
<evidence type="ECO:0000313" key="11">
    <source>
        <dbReference type="EMBL" id="MFD2097090.1"/>
    </source>
</evidence>
<dbReference type="PROSITE" id="PS00211">
    <property type="entry name" value="ABC_TRANSPORTER_1"/>
    <property type="match status" value="1"/>
</dbReference>
<sequence>MLLRSQVEDAEATQRGPRTNHNSSEAKALQLALNDVSVNYGSTRAVANVNLSLKPGEIGCLLGPSGCGKSTLLRAIAGFESLAMGEIVMHGRVLSSPQQQTPPELRRIGMVFQDIALFPHMTVAQNVAFGLGHLNSVERQSRIDELLSLIGLPDSHERYPASLSGGQQQRVALARALAPKPDLLLLDEPFSGLDATLKETLVPDVREILLNEQITALMVTHDQIEAFAIADRVAVMQQGNIEQFDTPYAIYHAPLTRFVADFVGQGCFLPAVAKTETSLLTGFGPIATDKPHGLPLGISVDLLLRPDDLIHDEDSILRAKVIKRQFQGTSFQYEVEMANGQRLLCVASSHDPQRVGSEIGIRFELDHIICFERLRD</sequence>
<dbReference type="SMART" id="SM00382">
    <property type="entry name" value="AAA"/>
    <property type="match status" value="1"/>
</dbReference>
<protein>
    <submittedName>
        <fullName evidence="11">ABC transporter ATP-binding protein</fullName>
    </submittedName>
</protein>
<dbReference type="InterPro" id="IPR027417">
    <property type="entry name" value="P-loop_NTPase"/>
</dbReference>
<evidence type="ECO:0000256" key="5">
    <source>
        <dbReference type="ARBA" id="ARBA00022840"/>
    </source>
</evidence>
<dbReference type="InterPro" id="IPR050093">
    <property type="entry name" value="ABC_SmlMolc_Importer"/>
</dbReference>